<gene>
    <name evidence="1" type="ORF">DesyoDRAFT_0462</name>
</gene>
<organism evidence="1 2">
    <name type="scientific">Desulfosporosinus youngiae DSM 17734</name>
    <dbReference type="NCBI Taxonomy" id="768710"/>
    <lineage>
        <taxon>Bacteria</taxon>
        <taxon>Bacillati</taxon>
        <taxon>Bacillota</taxon>
        <taxon>Clostridia</taxon>
        <taxon>Eubacteriales</taxon>
        <taxon>Desulfitobacteriaceae</taxon>
        <taxon>Desulfosporosinus</taxon>
    </lineage>
</organism>
<dbReference type="eggNOG" id="COG1532">
    <property type="taxonomic scope" value="Bacteria"/>
</dbReference>
<evidence type="ECO:0000313" key="2">
    <source>
        <dbReference type="Proteomes" id="UP000005104"/>
    </source>
</evidence>
<dbReference type="InterPro" id="IPR019300">
    <property type="entry name" value="CooT"/>
</dbReference>
<dbReference type="EMBL" id="CM001441">
    <property type="protein sequence ID" value="EHQ87652.1"/>
    <property type="molecule type" value="Genomic_DNA"/>
</dbReference>
<proteinExistence type="predicted"/>
<name>H5XS40_9FIRM</name>
<reference evidence="1 2" key="1">
    <citation type="submission" date="2011-11" db="EMBL/GenBank/DDBJ databases">
        <title>The Noncontiguous Finished genome of Desulfosporosinus youngiae DSM 17734.</title>
        <authorList>
            <consortium name="US DOE Joint Genome Institute (JGI-PGF)"/>
            <person name="Lucas S."/>
            <person name="Han J."/>
            <person name="Lapidus A."/>
            <person name="Cheng J.-F."/>
            <person name="Goodwin L."/>
            <person name="Pitluck S."/>
            <person name="Peters L."/>
            <person name="Ovchinnikova G."/>
            <person name="Lu M."/>
            <person name="Land M.L."/>
            <person name="Hauser L."/>
            <person name="Pester M."/>
            <person name="Spring S."/>
            <person name="Ollivier B."/>
            <person name="Rattei T."/>
            <person name="Klenk H.-P."/>
            <person name="Wagner M."/>
            <person name="Loy A."/>
            <person name="Woyke T.J."/>
        </authorList>
    </citation>
    <scope>NUCLEOTIDE SEQUENCE [LARGE SCALE GENOMIC DNA]</scope>
    <source>
        <strain evidence="1 2">DSM 17734</strain>
    </source>
</reference>
<dbReference type="OrthoDB" id="5422162at2"/>
<dbReference type="RefSeq" id="WP_007778882.1">
    <property type="nucleotide sequence ID" value="NZ_CM001441.1"/>
</dbReference>
<evidence type="ECO:0000313" key="1">
    <source>
        <dbReference type="EMBL" id="EHQ87652.1"/>
    </source>
</evidence>
<accession>H5XS40</accession>
<protein>
    <submittedName>
        <fullName evidence="1">Putative RNA-binding protein</fullName>
    </submittedName>
</protein>
<dbReference type="STRING" id="768710.DesyoDRAFT_0462"/>
<dbReference type="HOGENOM" id="CLU_200895_0_0_9"/>
<dbReference type="Proteomes" id="UP000005104">
    <property type="component" value="Chromosome"/>
</dbReference>
<keyword evidence="2" id="KW-1185">Reference proteome</keyword>
<sequence length="64" mass="7560">MCEANAYLREGETEEMFMESVDIIEPYENGLKLIDIFGMQKFIQAKIKDMTLLNHRIVLEKIHK</sequence>
<dbReference type="AlphaFoldDB" id="H5XS40"/>
<dbReference type="Pfam" id="PF10133">
    <property type="entry name" value="CooT"/>
    <property type="match status" value="1"/>
</dbReference>